<comment type="catalytic activity">
    <reaction evidence="5">
        <text>7-aminomethyl-7-carbaguanine + guanosine(34) in tRNA = 7-aminomethyl-7-carbaguanosine(34) in tRNA + guanine</text>
        <dbReference type="Rhea" id="RHEA:24104"/>
        <dbReference type="Rhea" id="RHEA-COMP:10341"/>
        <dbReference type="Rhea" id="RHEA-COMP:10342"/>
        <dbReference type="ChEBI" id="CHEBI:16235"/>
        <dbReference type="ChEBI" id="CHEBI:58703"/>
        <dbReference type="ChEBI" id="CHEBI:74269"/>
        <dbReference type="ChEBI" id="CHEBI:82833"/>
        <dbReference type="EC" id="2.4.2.29"/>
    </reaction>
</comment>
<keyword evidence="1 5" id="KW-0328">Glycosyltransferase</keyword>
<evidence type="ECO:0000256" key="4">
    <source>
        <dbReference type="ARBA" id="ARBA00022785"/>
    </source>
</evidence>
<comment type="similarity">
    <text evidence="5">Belongs to the queuine tRNA-ribosyltransferase family.</text>
</comment>
<keyword evidence="5" id="KW-0862">Zinc</keyword>
<dbReference type="InterPro" id="IPR002616">
    <property type="entry name" value="tRNA_ribo_trans-like"/>
</dbReference>
<evidence type="ECO:0000256" key="5">
    <source>
        <dbReference type="HAMAP-Rule" id="MF_00168"/>
    </source>
</evidence>
<feature type="domain" description="tRNA-guanine(15) transglycosylase-like" evidence="7">
    <location>
        <begin position="37"/>
        <end position="423"/>
    </location>
</feature>
<comment type="caution">
    <text evidence="5">Lacks conserved residue(s) required for the propagation of feature annotation.</text>
</comment>
<dbReference type="Gene3D" id="3.20.20.105">
    <property type="entry name" value="Queuine tRNA-ribosyltransferase-like"/>
    <property type="match status" value="1"/>
</dbReference>
<dbReference type="EMBL" id="JABAHY010000001">
    <property type="protein sequence ID" value="NLS08447.1"/>
    <property type="molecule type" value="Genomic_DNA"/>
</dbReference>
<comment type="pathway">
    <text evidence="5">tRNA modification; tRNA-queuosine biosynthesis.</text>
</comment>
<dbReference type="Proteomes" id="UP000523139">
    <property type="component" value="Unassembled WGS sequence"/>
</dbReference>
<keyword evidence="4 5" id="KW-0671">Queuosine biosynthesis</keyword>
<comment type="caution">
    <text evidence="8">The sequence shown here is derived from an EMBL/GenBank/DDBJ whole genome shotgun (WGS) entry which is preliminary data.</text>
</comment>
<evidence type="ECO:0000313" key="8">
    <source>
        <dbReference type="EMBL" id="NLS08447.1"/>
    </source>
</evidence>
<evidence type="ECO:0000256" key="2">
    <source>
        <dbReference type="ARBA" id="ARBA00022679"/>
    </source>
</evidence>
<evidence type="ECO:0000259" key="7">
    <source>
        <dbReference type="Pfam" id="PF01702"/>
    </source>
</evidence>
<evidence type="ECO:0000256" key="3">
    <source>
        <dbReference type="ARBA" id="ARBA00022694"/>
    </source>
</evidence>
<dbReference type="GO" id="GO:0005737">
    <property type="term" value="C:cytoplasm"/>
    <property type="evidence" value="ECO:0007669"/>
    <property type="project" value="TreeGrafter"/>
</dbReference>
<dbReference type="GO" id="GO:0046872">
    <property type="term" value="F:metal ion binding"/>
    <property type="evidence" value="ECO:0007669"/>
    <property type="project" value="UniProtKB-KW"/>
</dbReference>
<dbReference type="PANTHER" id="PTHR46499">
    <property type="entry name" value="QUEUINE TRNA-RIBOSYLTRANSFERASE"/>
    <property type="match status" value="1"/>
</dbReference>
<keyword evidence="2 5" id="KW-0808">Transferase</keyword>
<evidence type="ECO:0000256" key="6">
    <source>
        <dbReference type="SAM" id="MobiDB-lite"/>
    </source>
</evidence>
<dbReference type="AlphaFoldDB" id="A0A7X8THB6"/>
<accession>A0A7X8THB6</accession>
<gene>
    <name evidence="5 8" type="primary">tgt</name>
    <name evidence="8" type="ORF">HGQ17_00175</name>
</gene>
<dbReference type="SUPFAM" id="SSF51713">
    <property type="entry name" value="tRNA-guanine transglycosylase"/>
    <property type="match status" value="1"/>
</dbReference>
<dbReference type="PANTHER" id="PTHR46499:SF1">
    <property type="entry name" value="QUEUINE TRNA-RIBOSYLTRANSFERASE"/>
    <property type="match status" value="1"/>
</dbReference>
<organism evidence="8 9">
    <name type="scientific">Nesterenkonia sedimenti</name>
    <dbReference type="NCBI Taxonomy" id="1463632"/>
    <lineage>
        <taxon>Bacteria</taxon>
        <taxon>Bacillati</taxon>
        <taxon>Actinomycetota</taxon>
        <taxon>Actinomycetes</taxon>
        <taxon>Micrococcales</taxon>
        <taxon>Micrococcaceae</taxon>
        <taxon>Nesterenkonia</taxon>
    </lineage>
</organism>
<protein>
    <recommendedName>
        <fullName evidence="5">Queuine tRNA-ribosyltransferase</fullName>
        <ecNumber evidence="5">2.4.2.29</ecNumber>
    </recommendedName>
    <alternativeName>
        <fullName evidence="5">Guanine insertion enzyme</fullName>
    </alternativeName>
    <alternativeName>
        <fullName evidence="5">tRNA-guanine transglycosylase</fullName>
    </alternativeName>
</protein>
<dbReference type="GO" id="GO:0008479">
    <property type="term" value="F:tRNA-guanosine(34) queuine transglycosylase activity"/>
    <property type="evidence" value="ECO:0007669"/>
    <property type="project" value="UniProtKB-UniRule"/>
</dbReference>
<feature type="binding site" evidence="5">
    <location>
        <position position="391"/>
    </location>
    <ligand>
        <name>Zn(2+)</name>
        <dbReference type="ChEBI" id="CHEBI:29105"/>
    </ligand>
</feature>
<keyword evidence="9" id="KW-1185">Reference proteome</keyword>
<feature type="binding site" evidence="5">
    <location>
        <position position="193"/>
    </location>
    <ligand>
        <name>substrate</name>
    </ligand>
</feature>
<feature type="active site" description="Nucleophile" evidence="5">
    <location>
        <position position="322"/>
    </location>
</feature>
<dbReference type="InterPro" id="IPR036511">
    <property type="entry name" value="TGT-like_sf"/>
</dbReference>
<dbReference type="Pfam" id="PF01702">
    <property type="entry name" value="TGT"/>
    <property type="match status" value="1"/>
</dbReference>
<dbReference type="HAMAP" id="MF_00168">
    <property type="entry name" value="Q_tRNA_Tgt"/>
    <property type="match status" value="1"/>
</dbReference>
<keyword evidence="5" id="KW-0479">Metal-binding</keyword>
<dbReference type="EC" id="2.4.2.29" evidence="5"/>
<dbReference type="InterPro" id="IPR004803">
    <property type="entry name" value="TGT"/>
</dbReference>
<feature type="binding site" evidence="5">
    <location>
        <position position="365"/>
    </location>
    <ligand>
        <name>Zn(2+)</name>
        <dbReference type="ChEBI" id="CHEBI:29105"/>
    </ligand>
</feature>
<dbReference type="GO" id="GO:0008616">
    <property type="term" value="P:tRNA queuosine(34) biosynthetic process"/>
    <property type="evidence" value="ECO:0007669"/>
    <property type="project" value="UniProtKB-UniRule"/>
</dbReference>
<feature type="binding site" evidence="5">
    <location>
        <begin position="114"/>
        <end position="118"/>
    </location>
    <ligand>
        <name>substrate</name>
    </ligand>
</feature>
<feature type="binding site" evidence="5">
    <location>
        <position position="275"/>
    </location>
    <ligand>
        <name>substrate</name>
    </ligand>
</feature>
<evidence type="ECO:0000313" key="9">
    <source>
        <dbReference type="Proteomes" id="UP000523139"/>
    </source>
</evidence>
<dbReference type="UniPathway" id="UPA00392"/>
<comment type="subunit">
    <text evidence="5">Homodimer. Within each dimer, one monomer is responsible for RNA recognition and catalysis, while the other monomer binds to the replacement base PreQ1.</text>
</comment>
<keyword evidence="3 5" id="KW-0819">tRNA processing</keyword>
<feature type="binding site" evidence="5">
    <location>
        <position position="243"/>
    </location>
    <ligand>
        <name>substrate</name>
    </ligand>
</feature>
<feature type="binding site" evidence="5">
    <location>
        <position position="360"/>
    </location>
    <ligand>
        <name>Zn(2+)</name>
        <dbReference type="ChEBI" id="CHEBI:29105"/>
    </ligand>
</feature>
<evidence type="ECO:0000256" key="1">
    <source>
        <dbReference type="ARBA" id="ARBA00022676"/>
    </source>
</evidence>
<proteinExistence type="inferred from homology"/>
<reference evidence="8 9" key="1">
    <citation type="submission" date="2020-04" db="EMBL/GenBank/DDBJ databases">
        <title>Nesterenkonia sp. nov., isolated from marine sediment.</title>
        <authorList>
            <person name="Zhang G."/>
        </authorList>
    </citation>
    <scope>NUCLEOTIDE SEQUENCE [LARGE SCALE GENOMIC DNA]</scope>
    <source>
        <strain evidence="8 9">MY13</strain>
    </source>
</reference>
<feature type="region of interest" description="Disordered" evidence="6">
    <location>
        <begin position="1"/>
        <end position="22"/>
    </location>
</feature>
<dbReference type="NCBIfam" id="TIGR00449">
    <property type="entry name" value="tgt_general"/>
    <property type="match status" value="1"/>
</dbReference>
<dbReference type="NCBIfam" id="TIGR00430">
    <property type="entry name" value="Q_tRNA_tgt"/>
    <property type="match status" value="1"/>
</dbReference>
<comment type="function">
    <text evidence="5">Catalyzes the base-exchange of a guanine (G) residue with the queuine precursor 7-aminomethyl-7-deazaguanine (PreQ1) at position 34 (anticodon wobble position) in tRNAs with GU(N) anticodons (tRNA-Asp, -Asn, -His and -Tyr). Catalysis occurs through a double-displacement mechanism. The nucleophile active site attacks the C1' of nucleotide 34 to detach the guanine base from the RNA, forming a covalent enzyme-RNA intermediate. The proton acceptor active site deprotonates the incoming PreQ1, allowing a nucleophilic attack on the C1' of the ribose to form the product. After dissociation, two additional enzymatic reactions on the tRNA convert PreQ1 to queuine (Q), resulting in the hypermodified nucleoside queuosine (7-(((4,5-cis-dihydroxy-2-cyclopenten-1-yl)amino)methyl)-7-deazaguanosine).</text>
</comment>
<feature type="binding site" evidence="5">
    <location>
        <position position="362"/>
    </location>
    <ligand>
        <name>Zn(2+)</name>
        <dbReference type="ChEBI" id="CHEBI:29105"/>
    </ligand>
</feature>
<sequence length="428" mass="47774">MLEPGKETPTSPPAPHPAHGQENFGFEVHDRIEGALGRTGTITTPHGTIQTPAFIPVATKATIKAVRPEEMSELGSQAVLANAYHLNLQPGTDVLDAAGGLGKFMNWPGPTFTDSGGFQVMSLGVGFKKTISMDATRVTDDEAIAEEHERRAFVDDDGVTFKSHIDGTEHRFTPEISMGLQHEIGADIIFAFDELTTLFNTRAYQEESLERTRRWAERCLAEHRQLTQQRSHRPYQALFGVLQGAQYEDLRRKAAQDLAAMEVDGQVFDGFGIGGALEKENLGTIVGWVSAELPESKPRHLLGISEPDDFFTAVENGADTFDCVQPSRVARNGRVYTPDGYFNVPQAKYKKDFSPIQDDCGCYTCQNYSKAYLHHLFKAKEMLYSTLCTIHNEYYTVKLVDDIRASITEGRFYEFRDETLGRYRGRIS</sequence>
<feature type="active site" description="Proton acceptor" evidence="5">
    <location>
        <position position="114"/>
    </location>
</feature>
<dbReference type="InterPro" id="IPR050076">
    <property type="entry name" value="ArchSynthase1/Queuine_TRR"/>
</dbReference>
<dbReference type="RefSeq" id="WP_168885956.1">
    <property type="nucleotide sequence ID" value="NZ_JABAHY010000001.1"/>
</dbReference>
<comment type="cofactor">
    <cofactor evidence="5">
        <name>Zn(2+)</name>
        <dbReference type="ChEBI" id="CHEBI:29105"/>
    </cofactor>
    <text evidence="5">Binds 1 zinc ion per subunit.</text>
</comment>
<name>A0A7X8THB6_9MICC</name>